<keyword evidence="2" id="KW-0104">Cadmium</keyword>
<protein>
    <recommendedName>
        <fullName evidence="1">glutathione gamma-glutamylcysteinyltransferase</fullName>
        <ecNumber evidence="1">2.3.2.15</ecNumber>
    </recommendedName>
</protein>
<dbReference type="PROSITE" id="PS51443">
    <property type="entry name" value="PCS"/>
    <property type="match status" value="1"/>
</dbReference>
<proteinExistence type="predicted"/>
<feature type="compositionally biased region" description="Pro residues" evidence="5">
    <location>
        <begin position="50"/>
        <end position="60"/>
    </location>
</feature>
<dbReference type="EC" id="2.3.2.15" evidence="1"/>
<evidence type="ECO:0000256" key="2">
    <source>
        <dbReference type="ARBA" id="ARBA00022539"/>
    </source>
</evidence>
<dbReference type="OrthoDB" id="448954at2759"/>
<organism evidence="7 8">
    <name type="scientific">Triparma laevis f. longispina</name>
    <dbReference type="NCBI Taxonomy" id="1714387"/>
    <lineage>
        <taxon>Eukaryota</taxon>
        <taxon>Sar</taxon>
        <taxon>Stramenopiles</taxon>
        <taxon>Ochrophyta</taxon>
        <taxon>Bolidophyceae</taxon>
        <taxon>Parmales</taxon>
        <taxon>Triparmaceae</taxon>
        <taxon>Triparma</taxon>
    </lineage>
</organism>
<dbReference type="InterPro" id="IPR007719">
    <property type="entry name" value="PCS_N"/>
</dbReference>
<evidence type="ECO:0000313" key="7">
    <source>
        <dbReference type="EMBL" id="GMH46789.1"/>
    </source>
</evidence>
<dbReference type="GO" id="GO:0010038">
    <property type="term" value="P:response to metal ion"/>
    <property type="evidence" value="ECO:0007669"/>
    <property type="project" value="InterPro"/>
</dbReference>
<evidence type="ECO:0000256" key="5">
    <source>
        <dbReference type="SAM" id="MobiDB-lite"/>
    </source>
</evidence>
<dbReference type="Gene3D" id="3.90.70.30">
    <property type="entry name" value="Phytochelatin synthase, N-terminal domain"/>
    <property type="match status" value="1"/>
</dbReference>
<evidence type="ECO:0000256" key="4">
    <source>
        <dbReference type="ARBA" id="ARBA00022723"/>
    </source>
</evidence>
<sequence>MAYAATSLLLRGPSQRLLSSAVLSSTSSICGSSQLIAEPPAPRSALATPEPSPSSPLTVPPGPKFSFHGRKLPEQLIPLNSPAGRTIFKRSLVTSENMNIYFPLTSQFLTQSEPAYCGLTSLCMSLNALGVDPRFFRWKGGWRWFTEEVFLEQFKALEEVEEIKREGITMDDFYRLGKNYGLDLNMIRPSSDTSATTASSSEGLNSFRKWVIHSTTGGPVPTPSTADSNCSCSTCTSPQSSEFESFGSQSPDCTVETTPKATVMVVSFSRSELGQTGDGHFSPIGGYDAETDKALVLDVARFKYPPYWVDLPSLYSAMKPPDSATGLPRGYFLMKRKWMEEEREMISMEEEWLPEYGERKHCPMGKIKINKRKT</sequence>
<evidence type="ECO:0000313" key="8">
    <source>
        <dbReference type="Proteomes" id="UP001165122"/>
    </source>
</evidence>
<keyword evidence="3" id="KW-0808">Transferase</keyword>
<evidence type="ECO:0000256" key="1">
    <source>
        <dbReference type="ARBA" id="ARBA00012468"/>
    </source>
</evidence>
<dbReference type="AlphaFoldDB" id="A0A9W7DKF6"/>
<dbReference type="GO" id="GO:0046938">
    <property type="term" value="P:phytochelatin biosynthetic process"/>
    <property type="evidence" value="ECO:0007669"/>
    <property type="project" value="InterPro"/>
</dbReference>
<name>A0A9W7DKF6_9STRA</name>
<comment type="caution">
    <text evidence="7">The sequence shown here is derived from an EMBL/GenBank/DDBJ whole genome shotgun (WGS) entry which is preliminary data.</text>
</comment>
<dbReference type="GO" id="GO:0016756">
    <property type="term" value="F:glutathione gamma-glutamylcysteinyltransferase activity"/>
    <property type="evidence" value="ECO:0007669"/>
    <property type="project" value="UniProtKB-EC"/>
</dbReference>
<evidence type="ECO:0000259" key="6">
    <source>
        <dbReference type="PROSITE" id="PS51443"/>
    </source>
</evidence>
<accession>A0A9W7DKF6</accession>
<feature type="domain" description="Peptidase C83" evidence="6">
    <location>
        <begin position="62"/>
        <end position="339"/>
    </location>
</feature>
<dbReference type="GO" id="GO:0046872">
    <property type="term" value="F:metal ion binding"/>
    <property type="evidence" value="ECO:0007669"/>
    <property type="project" value="UniProtKB-KW"/>
</dbReference>
<keyword evidence="8" id="KW-1185">Reference proteome</keyword>
<keyword evidence="4" id="KW-0479">Metal-binding</keyword>
<dbReference type="SUPFAM" id="SSF54001">
    <property type="entry name" value="Cysteine proteinases"/>
    <property type="match status" value="2"/>
</dbReference>
<dbReference type="InterPro" id="IPR040409">
    <property type="entry name" value="PCS-like"/>
</dbReference>
<reference evidence="8" key="1">
    <citation type="journal article" date="2023" name="Commun. Biol.">
        <title>Genome analysis of Parmales, the sister group of diatoms, reveals the evolutionary specialization of diatoms from phago-mixotrophs to photoautotrophs.</title>
        <authorList>
            <person name="Ban H."/>
            <person name="Sato S."/>
            <person name="Yoshikawa S."/>
            <person name="Yamada K."/>
            <person name="Nakamura Y."/>
            <person name="Ichinomiya M."/>
            <person name="Sato N."/>
            <person name="Blanc-Mathieu R."/>
            <person name="Endo H."/>
            <person name="Kuwata A."/>
            <person name="Ogata H."/>
        </authorList>
    </citation>
    <scope>NUCLEOTIDE SEQUENCE [LARGE SCALE GENOMIC DNA]</scope>
    <source>
        <strain evidence="8">NIES 3700</strain>
    </source>
</reference>
<dbReference type="EMBL" id="BRXW01000350">
    <property type="protein sequence ID" value="GMH46789.1"/>
    <property type="molecule type" value="Genomic_DNA"/>
</dbReference>
<feature type="region of interest" description="Disordered" evidence="5">
    <location>
        <begin position="40"/>
        <end position="60"/>
    </location>
</feature>
<dbReference type="InterPro" id="IPR038765">
    <property type="entry name" value="Papain-like_cys_pep_sf"/>
</dbReference>
<dbReference type="Proteomes" id="UP001165122">
    <property type="component" value="Unassembled WGS sequence"/>
</dbReference>
<evidence type="ECO:0000256" key="3">
    <source>
        <dbReference type="ARBA" id="ARBA00022679"/>
    </source>
</evidence>
<dbReference type="PANTHER" id="PTHR33447">
    <property type="entry name" value="GLUTATHIONE GAMMA-GLUTAMYLCYSTEINYLTRANSFERASE"/>
    <property type="match status" value="1"/>
</dbReference>
<dbReference type="Pfam" id="PF05023">
    <property type="entry name" value="Phytochelatin"/>
    <property type="match status" value="1"/>
</dbReference>
<gene>
    <name evidence="7" type="ORF">TrLO_g5451</name>
</gene>
<dbReference type="InterPro" id="IPR038156">
    <property type="entry name" value="PCS_N_sf"/>
</dbReference>